<comment type="caution">
    <text evidence="1">The sequence shown here is derived from an EMBL/GenBank/DDBJ whole genome shotgun (WGS) entry which is preliminary data.</text>
</comment>
<name>A0ABW9K9E5_9FLAO</name>
<dbReference type="Proteomes" id="UP001634154">
    <property type="component" value="Unassembled WGS sequence"/>
</dbReference>
<keyword evidence="2" id="KW-1185">Reference proteome</keyword>
<evidence type="ECO:0000313" key="2">
    <source>
        <dbReference type="Proteomes" id="UP001634154"/>
    </source>
</evidence>
<organism evidence="1 2">
    <name type="scientific">Chryseobacterium kwangjuense</name>
    <dbReference type="NCBI Taxonomy" id="267125"/>
    <lineage>
        <taxon>Bacteria</taxon>
        <taxon>Pseudomonadati</taxon>
        <taxon>Bacteroidota</taxon>
        <taxon>Flavobacteriia</taxon>
        <taxon>Flavobacteriales</taxon>
        <taxon>Weeksellaceae</taxon>
        <taxon>Chryseobacterium group</taxon>
        <taxon>Chryseobacterium</taxon>
    </lineage>
</organism>
<dbReference type="InterPro" id="IPR058074">
    <property type="entry name" value="Bacteriocin-like"/>
</dbReference>
<gene>
    <name evidence="1" type="ORF">ACKW6Q_22480</name>
</gene>
<proteinExistence type="predicted"/>
<protein>
    <submittedName>
        <fullName evidence="1">Bacteriocin-like protein</fullName>
    </submittedName>
</protein>
<dbReference type="NCBIfam" id="NF047798">
    <property type="entry name" value="leader_Chryseo"/>
    <property type="match status" value="1"/>
</dbReference>
<sequence length="82" mass="8497">MKNLKKLTRKQLGIISGGDTAYALCDMDGNCPPTFGSYYCSGGTCYRSDGGGNPGGGGPGGGCNEPQRLCQPWETGCGCVYF</sequence>
<reference evidence="1 2" key="1">
    <citation type="submission" date="2024-12" db="EMBL/GenBank/DDBJ databases">
        <title>Draft genome sequence of Chryseobacterium kwangjuense AG447.</title>
        <authorList>
            <person name="Cheptsov V.S."/>
            <person name="Belov A."/>
            <person name="Zavarzina A.G."/>
        </authorList>
    </citation>
    <scope>NUCLEOTIDE SEQUENCE [LARGE SCALE GENOMIC DNA]</scope>
    <source>
        <strain evidence="1 2">AG447</strain>
    </source>
</reference>
<dbReference type="RefSeq" id="WP_080780184.1">
    <property type="nucleotide sequence ID" value="NZ_JBJXVJ010000006.1"/>
</dbReference>
<accession>A0ABW9K9E5</accession>
<dbReference type="EMBL" id="JBJXVJ010000006">
    <property type="protein sequence ID" value="MFN1219747.1"/>
    <property type="molecule type" value="Genomic_DNA"/>
</dbReference>
<evidence type="ECO:0000313" key="1">
    <source>
        <dbReference type="EMBL" id="MFN1219747.1"/>
    </source>
</evidence>